<dbReference type="SUPFAM" id="SSF88946">
    <property type="entry name" value="Sigma2 domain of RNA polymerase sigma factors"/>
    <property type="match status" value="1"/>
</dbReference>
<evidence type="ECO:0000313" key="10">
    <source>
        <dbReference type="EMBL" id="KAA1262194.1"/>
    </source>
</evidence>
<dbReference type="PROSITE" id="PS01063">
    <property type="entry name" value="SIGMA70_ECF"/>
    <property type="match status" value="1"/>
</dbReference>
<dbReference type="GO" id="GO:0016987">
    <property type="term" value="F:sigma factor activity"/>
    <property type="evidence" value="ECO:0007669"/>
    <property type="project" value="UniProtKB-KW"/>
</dbReference>
<evidence type="ECO:0000256" key="5">
    <source>
        <dbReference type="ARBA" id="ARBA00023163"/>
    </source>
</evidence>
<dbReference type="CDD" id="cd06171">
    <property type="entry name" value="Sigma70_r4"/>
    <property type="match status" value="1"/>
</dbReference>
<gene>
    <name evidence="10" type="primary">rpoE_3</name>
    <name evidence="10" type="ORF">LF1_47560</name>
</gene>
<reference evidence="10 11" key="1">
    <citation type="submission" date="2019-08" db="EMBL/GenBank/DDBJ databases">
        <title>Deep-cultivation of Planctomycetes and their phenomic and genomic characterization uncovers novel biology.</title>
        <authorList>
            <person name="Wiegand S."/>
            <person name="Jogler M."/>
            <person name="Boedeker C."/>
            <person name="Pinto D."/>
            <person name="Vollmers J."/>
            <person name="Rivas-Marin E."/>
            <person name="Kohn T."/>
            <person name="Peeters S.H."/>
            <person name="Heuer A."/>
            <person name="Rast P."/>
            <person name="Oberbeckmann S."/>
            <person name="Bunk B."/>
            <person name="Jeske O."/>
            <person name="Meyerdierks A."/>
            <person name="Storesund J.E."/>
            <person name="Kallscheuer N."/>
            <person name="Luecker S."/>
            <person name="Lage O.M."/>
            <person name="Pohl T."/>
            <person name="Merkel B.J."/>
            <person name="Hornburger P."/>
            <person name="Mueller R.-W."/>
            <person name="Bruemmer F."/>
            <person name="Labrenz M."/>
            <person name="Spormann A.M."/>
            <person name="Op Den Camp H."/>
            <person name="Overmann J."/>
            <person name="Amann R."/>
            <person name="Jetten M.S.M."/>
            <person name="Mascher T."/>
            <person name="Medema M.H."/>
            <person name="Devos D.P."/>
            <person name="Kaster A.-K."/>
            <person name="Ovreas L."/>
            <person name="Rohde M."/>
            <person name="Galperin M.Y."/>
            <person name="Jogler C."/>
        </authorList>
    </citation>
    <scope>NUCLEOTIDE SEQUENCE [LARGE SCALE GENOMIC DNA]</scope>
    <source>
        <strain evidence="10 11">LF1</strain>
    </source>
</reference>
<dbReference type="Gene3D" id="1.10.10.10">
    <property type="entry name" value="Winged helix-like DNA-binding domain superfamily/Winged helix DNA-binding domain"/>
    <property type="match status" value="1"/>
</dbReference>
<dbReference type="Pfam" id="PF08281">
    <property type="entry name" value="Sigma70_r4_2"/>
    <property type="match status" value="1"/>
</dbReference>
<dbReference type="InterPro" id="IPR036388">
    <property type="entry name" value="WH-like_DNA-bd_sf"/>
</dbReference>
<evidence type="ECO:0000256" key="7">
    <source>
        <dbReference type="SAM" id="MobiDB-lite"/>
    </source>
</evidence>
<protein>
    <recommendedName>
        <fullName evidence="6">RNA polymerase sigma factor</fullName>
    </recommendedName>
</protein>
<feature type="compositionally biased region" description="Basic and acidic residues" evidence="7">
    <location>
        <begin position="102"/>
        <end position="113"/>
    </location>
</feature>
<dbReference type="InterPro" id="IPR013325">
    <property type="entry name" value="RNA_pol_sigma_r2"/>
</dbReference>
<accession>A0A5B1CSK4</accession>
<evidence type="ECO:0000313" key="11">
    <source>
        <dbReference type="Proteomes" id="UP000322699"/>
    </source>
</evidence>
<keyword evidence="4 6" id="KW-0238">DNA-binding</keyword>
<name>A0A5B1CSK4_9BACT</name>
<dbReference type="AlphaFoldDB" id="A0A5B1CSK4"/>
<dbReference type="GO" id="GO:0006352">
    <property type="term" value="P:DNA-templated transcription initiation"/>
    <property type="evidence" value="ECO:0007669"/>
    <property type="project" value="InterPro"/>
</dbReference>
<keyword evidence="3 6" id="KW-0731">Sigma factor</keyword>
<evidence type="ECO:0000256" key="4">
    <source>
        <dbReference type="ARBA" id="ARBA00023125"/>
    </source>
</evidence>
<proteinExistence type="inferred from homology"/>
<dbReference type="PANTHER" id="PTHR43133">
    <property type="entry name" value="RNA POLYMERASE ECF-TYPE SIGMA FACTO"/>
    <property type="match status" value="1"/>
</dbReference>
<dbReference type="Pfam" id="PF04542">
    <property type="entry name" value="Sigma70_r2"/>
    <property type="match status" value="1"/>
</dbReference>
<dbReference type="InterPro" id="IPR013324">
    <property type="entry name" value="RNA_pol_sigma_r3/r4-like"/>
</dbReference>
<comment type="similarity">
    <text evidence="1 6">Belongs to the sigma-70 factor family. ECF subfamily.</text>
</comment>
<dbReference type="PANTHER" id="PTHR43133:SF8">
    <property type="entry name" value="RNA POLYMERASE SIGMA FACTOR HI_1459-RELATED"/>
    <property type="match status" value="1"/>
</dbReference>
<feature type="domain" description="RNA polymerase sigma factor 70 region 4 type 2" evidence="9">
    <location>
        <begin position="149"/>
        <end position="198"/>
    </location>
</feature>
<dbReference type="InterPro" id="IPR000838">
    <property type="entry name" value="RNA_pol_sigma70_ECF_CS"/>
</dbReference>
<dbReference type="NCBIfam" id="TIGR02937">
    <property type="entry name" value="sigma70-ECF"/>
    <property type="match status" value="1"/>
</dbReference>
<dbReference type="Proteomes" id="UP000322699">
    <property type="component" value="Unassembled WGS sequence"/>
</dbReference>
<evidence type="ECO:0000259" key="8">
    <source>
        <dbReference type="Pfam" id="PF04542"/>
    </source>
</evidence>
<dbReference type="OrthoDB" id="9795666at2"/>
<keyword evidence="2 6" id="KW-0805">Transcription regulation</keyword>
<evidence type="ECO:0000256" key="3">
    <source>
        <dbReference type="ARBA" id="ARBA00023082"/>
    </source>
</evidence>
<dbReference type="InterPro" id="IPR039425">
    <property type="entry name" value="RNA_pol_sigma-70-like"/>
</dbReference>
<evidence type="ECO:0000256" key="6">
    <source>
        <dbReference type="RuleBase" id="RU000716"/>
    </source>
</evidence>
<comment type="caution">
    <text evidence="10">The sequence shown here is derived from an EMBL/GenBank/DDBJ whole genome shotgun (WGS) entry which is preliminary data.</text>
</comment>
<evidence type="ECO:0000256" key="1">
    <source>
        <dbReference type="ARBA" id="ARBA00010641"/>
    </source>
</evidence>
<keyword evidence="11" id="KW-1185">Reference proteome</keyword>
<dbReference type="InterPro" id="IPR007627">
    <property type="entry name" value="RNA_pol_sigma70_r2"/>
</dbReference>
<dbReference type="InterPro" id="IPR014284">
    <property type="entry name" value="RNA_pol_sigma-70_dom"/>
</dbReference>
<keyword evidence="5 6" id="KW-0804">Transcription</keyword>
<dbReference type="RefSeq" id="WP_068264788.1">
    <property type="nucleotide sequence ID" value="NZ_LWSK01000069.1"/>
</dbReference>
<dbReference type="Gene3D" id="1.10.1740.10">
    <property type="match status" value="1"/>
</dbReference>
<evidence type="ECO:0000259" key="9">
    <source>
        <dbReference type="Pfam" id="PF08281"/>
    </source>
</evidence>
<dbReference type="SUPFAM" id="SSF88659">
    <property type="entry name" value="Sigma3 and sigma4 domains of RNA polymerase sigma factors"/>
    <property type="match status" value="1"/>
</dbReference>
<evidence type="ECO:0000256" key="2">
    <source>
        <dbReference type="ARBA" id="ARBA00023015"/>
    </source>
</evidence>
<feature type="domain" description="RNA polymerase sigma-70 region 2" evidence="8">
    <location>
        <begin position="35"/>
        <end position="102"/>
    </location>
</feature>
<organism evidence="10 11">
    <name type="scientific">Rubripirellula obstinata</name>
    <dbReference type="NCBI Taxonomy" id="406547"/>
    <lineage>
        <taxon>Bacteria</taxon>
        <taxon>Pseudomonadati</taxon>
        <taxon>Planctomycetota</taxon>
        <taxon>Planctomycetia</taxon>
        <taxon>Pirellulales</taxon>
        <taxon>Pirellulaceae</taxon>
        <taxon>Rubripirellula</taxon>
    </lineage>
</organism>
<dbReference type="InterPro" id="IPR013249">
    <property type="entry name" value="RNA_pol_sigma70_r4_t2"/>
</dbReference>
<sequence length="229" mass="25496">MTVTESTALRYQQSDPDVRLMLRVRDDDAGAFAELVSRYEGRLVRLMRTIGPKADLAEDLAQETFLRVFRARKRYEAGAKFSTWLFTIAGNVARNSARSLGRRKEISEADAGRGDLSPSSPALLTHNAPDASGLMAARLVEGDERASVVRAAVESLSERQRMAMMLSRFENMSYQEIADTMNLTTKAVKSLLSRARVNLKEKLEPYIEHGVIENGAADQQATNAEREIE</sequence>
<dbReference type="GO" id="GO:0003677">
    <property type="term" value="F:DNA binding"/>
    <property type="evidence" value="ECO:0007669"/>
    <property type="project" value="UniProtKB-KW"/>
</dbReference>
<dbReference type="EMBL" id="VRLW01000001">
    <property type="protein sequence ID" value="KAA1262194.1"/>
    <property type="molecule type" value="Genomic_DNA"/>
</dbReference>
<feature type="region of interest" description="Disordered" evidence="7">
    <location>
        <begin position="99"/>
        <end position="121"/>
    </location>
</feature>